<accession>A0A0D5C0H2</accession>
<reference evidence="2" key="1">
    <citation type="submission" date="2015-03" db="EMBL/GenBank/DDBJ databases">
        <title>Characterization of two novel Thaumarchaeota isolated from the Northern Adriatic Sea.</title>
        <authorList>
            <person name="Bayer B."/>
            <person name="Vojvoda J."/>
            <person name="Offre P."/>
            <person name="Srivastava A."/>
            <person name="Elisabeth N."/>
            <person name="Garcia J.A.L."/>
            <person name="Schleper C."/>
            <person name="Herndl G.J."/>
        </authorList>
    </citation>
    <scope>NUCLEOTIDE SEQUENCE [LARGE SCALE GENOMIC DNA]</scope>
    <source>
        <strain evidence="2">NF5</strain>
    </source>
</reference>
<keyword evidence="2" id="KW-1185">Reference proteome</keyword>
<dbReference type="GeneID" id="59166996"/>
<dbReference type="RefSeq" id="WP_192828348.1">
    <property type="nucleotide sequence ID" value="NZ_CP011070.1"/>
</dbReference>
<organism evidence="1 2">
    <name type="scientific">Nitrosopumilus adriaticus</name>
    <dbReference type="NCBI Taxonomy" id="1580092"/>
    <lineage>
        <taxon>Archaea</taxon>
        <taxon>Nitrososphaerota</taxon>
        <taxon>Nitrososphaeria</taxon>
        <taxon>Nitrosopumilales</taxon>
        <taxon>Nitrosopumilaceae</taxon>
        <taxon>Nitrosopumilus</taxon>
    </lineage>
</organism>
<proteinExistence type="predicted"/>
<dbReference type="AlphaFoldDB" id="A0A0D5C0H2"/>
<name>A0A0D5C0H2_9ARCH</name>
<protein>
    <submittedName>
        <fullName evidence="1">Uncharacterized protein</fullName>
    </submittedName>
</protein>
<dbReference type="Proteomes" id="UP000032408">
    <property type="component" value="Chromosome"/>
</dbReference>
<dbReference type="KEGG" id="nin:NADRNF5_0535"/>
<reference evidence="1 2" key="2">
    <citation type="journal article" date="2016" name="ISME J.">
        <title>Physiological and genomic characterization of two novel marine thaumarchaeal strains indicates niche differentiation.</title>
        <authorList>
            <person name="Bayer B."/>
            <person name="Vojvoda J."/>
            <person name="Offre P."/>
            <person name="Alves R.J."/>
            <person name="Elisabeth N.H."/>
            <person name="Garcia J.A."/>
            <person name="Volland J.M."/>
            <person name="Srivastava A."/>
            <person name="Schleper C."/>
            <person name="Herndl G.J."/>
        </authorList>
    </citation>
    <scope>NUCLEOTIDE SEQUENCE [LARGE SCALE GENOMIC DNA]</scope>
    <source>
        <strain evidence="1 2">NF5</strain>
    </source>
</reference>
<evidence type="ECO:0000313" key="2">
    <source>
        <dbReference type="Proteomes" id="UP000032408"/>
    </source>
</evidence>
<dbReference type="HOGENOM" id="CLU_3038866_0_0_2"/>
<gene>
    <name evidence="1" type="ORF">NADRNF5_0535</name>
</gene>
<dbReference type="OrthoDB" id="3141at2157"/>
<dbReference type="EMBL" id="CP011070">
    <property type="protein sequence ID" value="AJW70231.1"/>
    <property type="molecule type" value="Genomic_DNA"/>
</dbReference>
<sequence length="54" mass="6240">MSTVIQYKFDQKPSQEILVESEAKNPLSTSISAMDMIGLSWIFKKDEDLLEEFK</sequence>
<dbReference type="STRING" id="1580092.NADRNF5_0535"/>
<evidence type="ECO:0000313" key="1">
    <source>
        <dbReference type="EMBL" id="AJW70231.1"/>
    </source>
</evidence>